<accession>A0A7Z9DXG1</accession>
<dbReference type="OrthoDB" id="9785345at2"/>
<organism evidence="2 3">
    <name type="scientific">Planktothrix serta PCC 8927</name>
    <dbReference type="NCBI Taxonomy" id="671068"/>
    <lineage>
        <taxon>Bacteria</taxon>
        <taxon>Bacillati</taxon>
        <taxon>Cyanobacteriota</taxon>
        <taxon>Cyanophyceae</taxon>
        <taxon>Oscillatoriophycideae</taxon>
        <taxon>Oscillatoriales</taxon>
        <taxon>Microcoleaceae</taxon>
        <taxon>Planktothrix</taxon>
    </lineage>
</organism>
<gene>
    <name evidence="2" type="ORF">PL8927_550118</name>
</gene>
<dbReference type="Pfam" id="PF01471">
    <property type="entry name" value="PG_binding_1"/>
    <property type="match status" value="2"/>
</dbReference>
<keyword evidence="3" id="KW-1185">Reference proteome</keyword>
<evidence type="ECO:0000313" key="3">
    <source>
        <dbReference type="Proteomes" id="UP000184550"/>
    </source>
</evidence>
<name>A0A7Z9DXG1_9CYAN</name>
<dbReference type="RefSeq" id="WP_083620708.1">
    <property type="nucleotide sequence ID" value="NZ_LR734865.1"/>
</dbReference>
<dbReference type="PANTHER" id="PTHR41533">
    <property type="entry name" value="L,D-TRANSPEPTIDASE HI_1667-RELATED"/>
    <property type="match status" value="1"/>
</dbReference>
<dbReference type="PANTHER" id="PTHR41533:SF1">
    <property type="entry name" value="L,D-TRANSPEPTIDASE YCBB-RELATED"/>
    <property type="match status" value="1"/>
</dbReference>
<feature type="domain" description="Peptidoglycan binding-like" evidence="1">
    <location>
        <begin position="165"/>
        <end position="217"/>
    </location>
</feature>
<dbReference type="Gene3D" id="1.10.101.10">
    <property type="entry name" value="PGBD-like superfamily/PGBD"/>
    <property type="match status" value="2"/>
</dbReference>
<dbReference type="EMBL" id="CZCU02000130">
    <property type="protein sequence ID" value="VXD16843.1"/>
    <property type="molecule type" value="Genomic_DNA"/>
</dbReference>
<reference evidence="2" key="1">
    <citation type="submission" date="2019-10" db="EMBL/GenBank/DDBJ databases">
        <authorList>
            <consortium name="Genoscope - CEA"/>
            <person name="William W."/>
        </authorList>
    </citation>
    <scope>NUCLEOTIDE SEQUENCE [LARGE SCALE GENOMIC DNA]</scope>
    <source>
        <strain evidence="2">BBR_PRJEB10992</strain>
    </source>
</reference>
<dbReference type="Proteomes" id="UP000184550">
    <property type="component" value="Unassembled WGS sequence"/>
</dbReference>
<proteinExistence type="predicted"/>
<sequence length="219" mass="23054">MDTLAYNHLVSAYESPRQPHLNGGLVLFRGINWSQMSTACWMPIVAAAIGLSVVSVSQPASAALYRGDSGYGVKQVQYALQNQGYLNARATGYFGSYTKHAVMAFQRANGLHPDGVVGPATASALGVGGYHKPKKPSYTYASYGCTRHCGGGSGYLSRGDSSYHVKKLQNRLANLGYFNANSTGYYGKLTAHAVKSFQADCGLSVDGIAGPATLAALGI</sequence>
<dbReference type="AlphaFoldDB" id="A0A7Z9DXG1"/>
<dbReference type="InterPro" id="IPR002477">
    <property type="entry name" value="Peptidoglycan-bd-like"/>
</dbReference>
<feature type="domain" description="Peptidoglycan binding-like" evidence="1">
    <location>
        <begin position="70"/>
        <end position="125"/>
    </location>
</feature>
<comment type="caution">
    <text evidence="2">The sequence shown here is derived from an EMBL/GenBank/DDBJ whole genome shotgun (WGS) entry which is preliminary data.</text>
</comment>
<evidence type="ECO:0000313" key="2">
    <source>
        <dbReference type="EMBL" id="VXD16843.1"/>
    </source>
</evidence>
<dbReference type="InterPro" id="IPR036366">
    <property type="entry name" value="PGBDSf"/>
</dbReference>
<dbReference type="SUPFAM" id="SSF47090">
    <property type="entry name" value="PGBD-like"/>
    <property type="match status" value="2"/>
</dbReference>
<dbReference type="InterPro" id="IPR052905">
    <property type="entry name" value="LD-transpeptidase_YkuD-like"/>
</dbReference>
<protein>
    <submittedName>
        <fullName evidence="2">Endopeptidase, cell wall lytic activity</fullName>
    </submittedName>
</protein>
<dbReference type="InterPro" id="IPR036365">
    <property type="entry name" value="PGBD-like_sf"/>
</dbReference>
<evidence type="ECO:0000259" key="1">
    <source>
        <dbReference type="Pfam" id="PF01471"/>
    </source>
</evidence>